<proteinExistence type="predicted"/>
<sequence length="207" mass="22616">MYLSLKATIFALAALASAEDAATTPGYDCPPNSITPSIPLSNTNLTFGQHYAVLNLDLINGLVSPIANTPQGSQFISNTARWISAVHSQNPAPLSIFTRIYYSNARKPELGPDTPFGKPEGPWERRRIPTRPSSRPSTRGRMRATWCCRRRDDDVRYVIANNTIETPPDTPGINEAILEGIIPKLPANVITIEQAMAALERSGPAVY</sequence>
<evidence type="ECO:0000256" key="2">
    <source>
        <dbReference type="SAM" id="SignalP"/>
    </source>
</evidence>
<feature type="signal peptide" evidence="2">
    <location>
        <begin position="1"/>
        <end position="18"/>
    </location>
</feature>
<reference evidence="3" key="1">
    <citation type="submission" date="2023-11" db="EMBL/GenBank/DDBJ databases">
        <authorList>
            <person name="Alioto T."/>
            <person name="Alioto T."/>
            <person name="Gomez Garrido J."/>
        </authorList>
    </citation>
    <scope>NUCLEOTIDE SEQUENCE</scope>
</reference>
<dbReference type="Proteomes" id="UP001296104">
    <property type="component" value="Unassembled WGS sequence"/>
</dbReference>
<keyword evidence="4" id="KW-1185">Reference proteome</keyword>
<gene>
    <name evidence="3" type="ORF">LECACI_7A005591</name>
</gene>
<organism evidence="3 4">
    <name type="scientific">Lecanosticta acicola</name>
    <dbReference type="NCBI Taxonomy" id="111012"/>
    <lineage>
        <taxon>Eukaryota</taxon>
        <taxon>Fungi</taxon>
        <taxon>Dikarya</taxon>
        <taxon>Ascomycota</taxon>
        <taxon>Pezizomycotina</taxon>
        <taxon>Dothideomycetes</taxon>
        <taxon>Dothideomycetidae</taxon>
        <taxon>Mycosphaerellales</taxon>
        <taxon>Mycosphaerellaceae</taxon>
        <taxon>Lecanosticta</taxon>
    </lineage>
</organism>
<feature type="region of interest" description="Disordered" evidence="1">
    <location>
        <begin position="108"/>
        <end position="142"/>
    </location>
</feature>
<accession>A0AAI8Z0X8</accession>
<feature type="chain" id="PRO_5042487920" evidence="2">
    <location>
        <begin position="19"/>
        <end position="207"/>
    </location>
</feature>
<comment type="caution">
    <text evidence="3">The sequence shown here is derived from an EMBL/GenBank/DDBJ whole genome shotgun (WGS) entry which is preliminary data.</text>
</comment>
<evidence type="ECO:0000313" key="3">
    <source>
        <dbReference type="EMBL" id="CAK4030433.1"/>
    </source>
</evidence>
<protein>
    <submittedName>
        <fullName evidence="3">Uncharacterized protein</fullName>
    </submittedName>
</protein>
<dbReference type="AlphaFoldDB" id="A0AAI8Z0X8"/>
<evidence type="ECO:0000256" key="1">
    <source>
        <dbReference type="SAM" id="MobiDB-lite"/>
    </source>
</evidence>
<dbReference type="EMBL" id="CAVMBE010000036">
    <property type="protein sequence ID" value="CAK4030433.1"/>
    <property type="molecule type" value="Genomic_DNA"/>
</dbReference>
<keyword evidence="2" id="KW-0732">Signal</keyword>
<evidence type="ECO:0000313" key="4">
    <source>
        <dbReference type="Proteomes" id="UP001296104"/>
    </source>
</evidence>
<name>A0AAI8Z0X8_9PEZI</name>
<feature type="compositionally biased region" description="Low complexity" evidence="1">
    <location>
        <begin position="130"/>
        <end position="139"/>
    </location>
</feature>